<evidence type="ECO:0000313" key="17">
    <source>
        <dbReference type="Proteomes" id="UP000077763"/>
    </source>
</evidence>
<dbReference type="NCBIfam" id="TIGR00933">
    <property type="entry name" value="2a38"/>
    <property type="match status" value="1"/>
</dbReference>
<dbReference type="Proteomes" id="UP000077763">
    <property type="component" value="Unassembled WGS sequence"/>
</dbReference>
<evidence type="ECO:0000256" key="10">
    <source>
        <dbReference type="ARBA" id="ARBA00023065"/>
    </source>
</evidence>
<feature type="transmembrane region" description="Helical" evidence="14">
    <location>
        <begin position="393"/>
        <end position="417"/>
    </location>
</feature>
<dbReference type="PIRSF" id="PIRSF006247">
    <property type="entry name" value="TrkH"/>
    <property type="match status" value="1"/>
</dbReference>
<keyword evidence="13" id="KW-0479">Metal-binding</keyword>
<dbReference type="InterPro" id="IPR003445">
    <property type="entry name" value="Cat_transpt"/>
</dbReference>
<evidence type="ECO:0000256" key="9">
    <source>
        <dbReference type="ARBA" id="ARBA00022989"/>
    </source>
</evidence>
<feature type="transmembrane region" description="Helical" evidence="14">
    <location>
        <begin position="39"/>
        <end position="59"/>
    </location>
</feature>
<dbReference type="OrthoDB" id="9810952at2"/>
<gene>
    <name evidence="16" type="ORF">A1332_07305</name>
    <name evidence="15" type="ORF">A1353_13630</name>
</gene>
<evidence type="ECO:0000256" key="5">
    <source>
        <dbReference type="ARBA" id="ARBA00022519"/>
    </source>
</evidence>
<comment type="subcellular location">
    <subcellularLocation>
        <location evidence="1 12">Cell inner membrane</location>
        <topology evidence="1 12">Multi-pass membrane protein</topology>
    </subcellularLocation>
</comment>
<keyword evidence="8 12" id="KW-0630">Potassium</keyword>
<sequence length="485" mass="52997">MQRFCTLGFVLGLILMVFGVTYALPIATSLYFEDGMVDHFLNGMSLNIGIGSLLSGLTMRFRGDVKTRDGYLLVASFWILMSSAATLPLMWGIPGLTFTDAFFECVSGFTTTGATVLVGLDNLAPSLNLWRHELNWIGGLGIIVLAVAILPLLGVGGMQLYKAEIAGPVKDSKITPRIAETARLLWLVYAGATLACILALNLAGMGWFDAICHSFATLGLGGFSTHDASISFYDSPAIELVLTIFMLIAAMNFATHYTVLHHRSLKPYLSDPEAIPMLGVVAGSILLCSGYLWHFDTYPDFFTSLRHVTFNLVSIATDCGFMSADFDKWPPFVPWWMLYLSCITVCTGSTGGGIKMFRTLLLWKQAGREMFSLLHPRAVNPIRIGNTPIANKIIFAVLAFIFLYFISIVVLTFSLIFSGLDPISALSAVIACINNAGPGLNQVGPAGNYQSLSDFQTWICSVAMLLGRLEVFTLIVLFTPTFWRK</sequence>
<keyword evidence="7 14" id="KW-0812">Transmembrane</keyword>
<dbReference type="GO" id="GO:0015379">
    <property type="term" value="F:potassium:chloride symporter activity"/>
    <property type="evidence" value="ECO:0007669"/>
    <property type="project" value="InterPro"/>
</dbReference>
<dbReference type="GO" id="GO:0046872">
    <property type="term" value="F:metal ion binding"/>
    <property type="evidence" value="ECO:0007669"/>
    <property type="project" value="UniProtKB-KW"/>
</dbReference>
<feature type="binding site" evidence="13">
    <location>
        <position position="221"/>
    </location>
    <ligand>
        <name>K(+)</name>
        <dbReference type="ChEBI" id="CHEBI:29103"/>
    </ligand>
</feature>
<keyword evidence="6 12" id="KW-0633">Potassium transport</keyword>
<evidence type="ECO:0000256" key="13">
    <source>
        <dbReference type="PIRSR" id="PIRSR006247-1"/>
    </source>
</evidence>
<organism evidence="15 17">
    <name type="scientific">Methylomonas methanica</name>
    <dbReference type="NCBI Taxonomy" id="421"/>
    <lineage>
        <taxon>Bacteria</taxon>
        <taxon>Pseudomonadati</taxon>
        <taxon>Pseudomonadota</taxon>
        <taxon>Gammaproteobacteria</taxon>
        <taxon>Methylococcales</taxon>
        <taxon>Methylococcaceae</taxon>
        <taxon>Methylomonas</taxon>
    </lineage>
</organism>
<feature type="transmembrane region" description="Helical" evidence="14">
    <location>
        <begin position="71"/>
        <end position="93"/>
    </location>
</feature>
<keyword evidence="3 12" id="KW-0813">Transport</keyword>
<evidence type="ECO:0000256" key="7">
    <source>
        <dbReference type="ARBA" id="ARBA00022692"/>
    </source>
</evidence>
<comment type="function">
    <text evidence="12">Low-affinity potassium transport system. Interacts with Trk system potassium uptake protein TrkA.</text>
</comment>
<dbReference type="Proteomes" id="UP000078090">
    <property type="component" value="Unassembled WGS sequence"/>
</dbReference>
<keyword evidence="11 12" id="KW-0472">Membrane</keyword>
<dbReference type="InterPro" id="IPR004772">
    <property type="entry name" value="TrkH"/>
</dbReference>
<evidence type="ECO:0000256" key="2">
    <source>
        <dbReference type="ARBA" id="ARBA00009137"/>
    </source>
</evidence>
<keyword evidence="9 14" id="KW-1133">Transmembrane helix</keyword>
<evidence type="ECO:0000256" key="1">
    <source>
        <dbReference type="ARBA" id="ARBA00004429"/>
    </source>
</evidence>
<feature type="binding site" evidence="13">
    <location>
        <position position="435"/>
    </location>
    <ligand>
        <name>K(+)</name>
        <dbReference type="ChEBI" id="CHEBI:29103"/>
    </ligand>
</feature>
<evidence type="ECO:0000256" key="6">
    <source>
        <dbReference type="ARBA" id="ARBA00022538"/>
    </source>
</evidence>
<evidence type="ECO:0000313" key="18">
    <source>
        <dbReference type="Proteomes" id="UP000078090"/>
    </source>
</evidence>
<feature type="transmembrane region" description="Helical" evidence="14">
    <location>
        <begin position="237"/>
        <end position="254"/>
    </location>
</feature>
<protein>
    <recommendedName>
        <fullName evidence="12">Trk system potassium uptake protein</fullName>
    </recommendedName>
</protein>
<evidence type="ECO:0000256" key="12">
    <source>
        <dbReference type="PIRNR" id="PIRNR006247"/>
    </source>
</evidence>
<dbReference type="PANTHER" id="PTHR32024:SF2">
    <property type="entry name" value="TRK SYSTEM POTASSIUM UPTAKE PROTEIN TRKG-RELATED"/>
    <property type="match status" value="1"/>
</dbReference>
<evidence type="ECO:0000256" key="4">
    <source>
        <dbReference type="ARBA" id="ARBA00022475"/>
    </source>
</evidence>
<dbReference type="RefSeq" id="WP_064007058.1">
    <property type="nucleotide sequence ID" value="NZ_LUUG01000044.1"/>
</dbReference>
<dbReference type="Pfam" id="PF02386">
    <property type="entry name" value="TrkH"/>
    <property type="match status" value="2"/>
</dbReference>
<feature type="transmembrane region" description="Helical" evidence="14">
    <location>
        <begin position="274"/>
        <end position="293"/>
    </location>
</feature>
<dbReference type="EMBL" id="LUUH01000051">
    <property type="protein sequence ID" value="OAI04297.1"/>
    <property type="molecule type" value="Genomic_DNA"/>
</dbReference>
<comment type="similarity">
    <text evidence="2 12">Belongs to the TrkH potassium transport family.</text>
</comment>
<evidence type="ECO:0000256" key="3">
    <source>
        <dbReference type="ARBA" id="ARBA00022448"/>
    </source>
</evidence>
<keyword evidence="10 12" id="KW-0406">Ion transport</keyword>
<evidence type="ECO:0000256" key="8">
    <source>
        <dbReference type="ARBA" id="ARBA00022958"/>
    </source>
</evidence>
<dbReference type="PANTHER" id="PTHR32024">
    <property type="entry name" value="TRK SYSTEM POTASSIUM UPTAKE PROTEIN TRKG-RELATED"/>
    <property type="match status" value="1"/>
</dbReference>
<accession>A0A177MEV7</accession>
<comment type="caution">
    <text evidence="15">The sequence shown here is derived from an EMBL/GenBank/DDBJ whole genome shotgun (WGS) entry which is preliminary data.</text>
</comment>
<name>A0A177MEV7_METMH</name>
<dbReference type="AlphaFoldDB" id="A0A177MEV7"/>
<evidence type="ECO:0000256" key="14">
    <source>
        <dbReference type="SAM" id="Phobius"/>
    </source>
</evidence>
<feature type="binding site" evidence="13">
    <location>
        <position position="220"/>
    </location>
    <ligand>
        <name>K(+)</name>
        <dbReference type="ChEBI" id="CHEBI:29103"/>
    </ligand>
</feature>
<evidence type="ECO:0000313" key="16">
    <source>
        <dbReference type="EMBL" id="OAI08568.1"/>
    </source>
</evidence>
<keyword evidence="4 12" id="KW-1003">Cell membrane</keyword>
<evidence type="ECO:0000313" key="15">
    <source>
        <dbReference type="EMBL" id="OAI04297.1"/>
    </source>
</evidence>
<dbReference type="EMBL" id="LUUG01000044">
    <property type="protein sequence ID" value="OAI08568.1"/>
    <property type="molecule type" value="Genomic_DNA"/>
</dbReference>
<reference evidence="17 18" key="1">
    <citation type="submission" date="2016-03" db="EMBL/GenBank/DDBJ databases">
        <authorList>
            <person name="Ploux O."/>
        </authorList>
    </citation>
    <scope>NUCLEOTIDE SEQUENCE [LARGE SCALE GENOMIC DNA]</scope>
    <source>
        <strain evidence="16 18">R-45363</strain>
        <strain evidence="15 17">R-45371</strain>
    </source>
</reference>
<feature type="transmembrane region" description="Helical" evidence="14">
    <location>
        <begin position="182"/>
        <end position="200"/>
    </location>
</feature>
<evidence type="ECO:0000256" key="11">
    <source>
        <dbReference type="ARBA" id="ARBA00023136"/>
    </source>
</evidence>
<feature type="transmembrane region" description="Helical" evidence="14">
    <location>
        <begin position="136"/>
        <end position="161"/>
    </location>
</feature>
<feature type="transmembrane region" description="Helical" evidence="14">
    <location>
        <begin position="455"/>
        <end position="478"/>
    </location>
</feature>
<feature type="binding site" evidence="13">
    <location>
        <position position="112"/>
    </location>
    <ligand>
        <name>K(+)</name>
        <dbReference type="ChEBI" id="CHEBI:29103"/>
    </ligand>
</feature>
<dbReference type="GO" id="GO:0005886">
    <property type="term" value="C:plasma membrane"/>
    <property type="evidence" value="ECO:0007669"/>
    <property type="project" value="UniProtKB-SubCell"/>
</dbReference>
<feature type="transmembrane region" description="Helical" evidence="14">
    <location>
        <begin position="336"/>
        <end position="354"/>
    </location>
</feature>
<proteinExistence type="inferred from homology"/>
<feature type="binding site" evidence="13">
    <location>
        <position position="111"/>
    </location>
    <ligand>
        <name>K(+)</name>
        <dbReference type="ChEBI" id="CHEBI:29103"/>
    </ligand>
</feature>
<keyword evidence="5 12" id="KW-0997">Cell inner membrane</keyword>